<protein>
    <submittedName>
        <fullName evidence="8">Ribonuclease</fullName>
    </submittedName>
</protein>
<keyword evidence="5" id="KW-0694">RNA-binding</keyword>
<dbReference type="PANTHER" id="PTHR30001:SF0">
    <property type="entry name" value="RIBONUCLEASE G"/>
    <property type="match status" value="1"/>
</dbReference>
<dbReference type="Gene3D" id="2.40.50.140">
    <property type="entry name" value="Nucleic acid-binding proteins"/>
    <property type="match status" value="1"/>
</dbReference>
<sequence>MTKTLVFHRQPEYDLAAVMVDGNPFSLFAKRRDEQTQINDIYLGKVEKVVPGLQAAFVNLGLAKNGYLPLDEINVKPGDVVLVRVVKNPTAQKGAKLSTVISLPGRNLVYFPQKEMKGISRKLTEDKREYYHKVLENLNLPGGFIVRTLAGEEEDLLQEAKRLYEEWQGILERSRNAQAPALLYKEDDLFTWCLRELLDKDFTALYVDDFELLEIGQKFRERFRVLLPPIYKSFNVMEEFNLIKTLEKLTRERVWLKNGGILVIEKTEALTAIDVNSGKFTGKKDLKETAFKINLEAAREIARQIRLRNIGGIIVVDFISLLEEERWEEILRAMEEEFLRDKAKVKVTGKTPSGLVEIARQKIGLSIGELFTQECSCCQGTGRITDITVKRL</sequence>
<feature type="domain" description="S1 motif" evidence="7">
    <location>
        <begin position="37"/>
        <end position="100"/>
    </location>
</feature>
<dbReference type="Pfam" id="PF10150">
    <property type="entry name" value="RNase_E_G"/>
    <property type="match status" value="1"/>
</dbReference>
<evidence type="ECO:0000259" key="7">
    <source>
        <dbReference type="SMART" id="SM00316"/>
    </source>
</evidence>
<dbReference type="NCBIfam" id="TIGR00757">
    <property type="entry name" value="RNaseEG"/>
    <property type="match status" value="1"/>
</dbReference>
<evidence type="ECO:0000256" key="4">
    <source>
        <dbReference type="ARBA" id="ARBA00022842"/>
    </source>
</evidence>
<organism evidence="8 9">
    <name type="scientific">Carboxydothermus islandicus</name>
    <dbReference type="NCBI Taxonomy" id="661089"/>
    <lineage>
        <taxon>Bacteria</taxon>
        <taxon>Bacillati</taxon>
        <taxon>Bacillota</taxon>
        <taxon>Clostridia</taxon>
        <taxon>Thermoanaerobacterales</taxon>
        <taxon>Thermoanaerobacteraceae</taxon>
        <taxon>Carboxydothermus</taxon>
    </lineage>
</organism>
<dbReference type="GO" id="GO:0004540">
    <property type="term" value="F:RNA nuclease activity"/>
    <property type="evidence" value="ECO:0007669"/>
    <property type="project" value="InterPro"/>
</dbReference>
<dbReference type="EMBL" id="BDJL01000141">
    <property type="protein sequence ID" value="GAV26394.1"/>
    <property type="molecule type" value="Genomic_DNA"/>
</dbReference>
<dbReference type="GO" id="GO:0003723">
    <property type="term" value="F:RNA binding"/>
    <property type="evidence" value="ECO:0007669"/>
    <property type="project" value="UniProtKB-KW"/>
</dbReference>
<dbReference type="GO" id="GO:0005737">
    <property type="term" value="C:cytoplasm"/>
    <property type="evidence" value="ECO:0007669"/>
    <property type="project" value="TreeGrafter"/>
</dbReference>
<dbReference type="SMART" id="SM00316">
    <property type="entry name" value="S1"/>
    <property type="match status" value="1"/>
</dbReference>
<dbReference type="Proteomes" id="UP000187338">
    <property type="component" value="Unassembled WGS sequence"/>
</dbReference>
<keyword evidence="9" id="KW-1185">Reference proteome</keyword>
<gene>
    <name evidence="8" type="ORF">ciss_23270</name>
</gene>
<dbReference type="InterPro" id="IPR012340">
    <property type="entry name" value="NA-bd_OB-fold"/>
</dbReference>
<keyword evidence="3" id="KW-0378">Hydrolase</keyword>
<feature type="coiled-coil region" evidence="6">
    <location>
        <begin position="146"/>
        <end position="177"/>
    </location>
</feature>
<dbReference type="GO" id="GO:0046872">
    <property type="term" value="F:metal ion binding"/>
    <property type="evidence" value="ECO:0007669"/>
    <property type="project" value="UniProtKB-KW"/>
</dbReference>
<evidence type="ECO:0000256" key="5">
    <source>
        <dbReference type="ARBA" id="ARBA00022884"/>
    </source>
</evidence>
<keyword evidence="4" id="KW-0460">Magnesium</keyword>
<dbReference type="OrthoDB" id="9804278at2"/>
<evidence type="ECO:0000256" key="2">
    <source>
        <dbReference type="ARBA" id="ARBA00022723"/>
    </source>
</evidence>
<evidence type="ECO:0000256" key="1">
    <source>
        <dbReference type="ARBA" id="ARBA00001946"/>
    </source>
</evidence>
<evidence type="ECO:0000313" key="9">
    <source>
        <dbReference type="Proteomes" id="UP000187338"/>
    </source>
</evidence>
<dbReference type="GO" id="GO:0006364">
    <property type="term" value="P:rRNA processing"/>
    <property type="evidence" value="ECO:0007669"/>
    <property type="project" value="TreeGrafter"/>
</dbReference>
<evidence type="ECO:0000256" key="6">
    <source>
        <dbReference type="SAM" id="Coils"/>
    </source>
</evidence>
<comment type="cofactor">
    <cofactor evidence="1">
        <name>Mg(2+)</name>
        <dbReference type="ChEBI" id="CHEBI:18420"/>
    </cofactor>
</comment>
<evidence type="ECO:0000313" key="8">
    <source>
        <dbReference type="EMBL" id="GAV26394.1"/>
    </source>
</evidence>
<dbReference type="AlphaFoldDB" id="A0A1L8D5K4"/>
<keyword evidence="2" id="KW-0479">Metal-binding</keyword>
<dbReference type="GO" id="GO:0016787">
    <property type="term" value="F:hydrolase activity"/>
    <property type="evidence" value="ECO:0007669"/>
    <property type="project" value="UniProtKB-KW"/>
</dbReference>
<dbReference type="CDD" id="cd04453">
    <property type="entry name" value="S1_RNase_E"/>
    <property type="match status" value="1"/>
</dbReference>
<evidence type="ECO:0000256" key="3">
    <source>
        <dbReference type="ARBA" id="ARBA00022801"/>
    </source>
</evidence>
<dbReference type="SUPFAM" id="SSF50249">
    <property type="entry name" value="Nucleic acid-binding proteins"/>
    <property type="match status" value="1"/>
</dbReference>
<name>A0A1L8D5K4_9THEO</name>
<dbReference type="InterPro" id="IPR003029">
    <property type="entry name" value="S1_domain"/>
</dbReference>
<comment type="caution">
    <text evidence="8">The sequence shown here is derived from an EMBL/GenBank/DDBJ whole genome shotgun (WGS) entry which is preliminary data.</text>
</comment>
<accession>A0A1L8D5K4</accession>
<dbReference type="InterPro" id="IPR019307">
    <property type="entry name" value="RNA-bd_AU-1/RNase_E/G"/>
</dbReference>
<dbReference type="PANTHER" id="PTHR30001">
    <property type="entry name" value="RIBONUCLEASE"/>
    <property type="match status" value="1"/>
</dbReference>
<dbReference type="RefSeq" id="WP_075866563.1">
    <property type="nucleotide sequence ID" value="NZ_BDJL01000141.1"/>
</dbReference>
<dbReference type="InterPro" id="IPR004659">
    <property type="entry name" value="RNase_E/G"/>
</dbReference>
<proteinExistence type="predicted"/>
<dbReference type="STRING" id="661089.ciss_23270"/>
<keyword evidence="6" id="KW-0175">Coiled coil</keyword>
<reference evidence="9" key="1">
    <citation type="submission" date="2016-12" db="EMBL/GenBank/DDBJ databases">
        <title>Draft Genome Sequences od Carboxydothermus pertinax and islandicus, Hydrogenogenic Carboxydotrophic Bacteria.</title>
        <authorList>
            <person name="Fukuyama Y."/>
            <person name="Ohmae K."/>
            <person name="Yoneda Y."/>
            <person name="Yoshida T."/>
            <person name="Sako Y."/>
        </authorList>
    </citation>
    <scope>NUCLEOTIDE SEQUENCE [LARGE SCALE GENOMIC DNA]</scope>
    <source>
        <strain evidence="9">SET</strain>
    </source>
</reference>